<evidence type="ECO:0000259" key="1">
    <source>
        <dbReference type="Pfam" id="PF08268"/>
    </source>
</evidence>
<comment type="caution">
    <text evidence="2">The sequence shown here is derived from an EMBL/GenBank/DDBJ whole genome shotgun (WGS) entry which is preliminary data.</text>
</comment>
<feature type="domain" description="F-box associated beta-propeller type 3" evidence="1">
    <location>
        <begin position="12"/>
        <end position="112"/>
    </location>
</feature>
<proteinExistence type="predicted"/>
<dbReference type="InterPro" id="IPR017451">
    <property type="entry name" value="F-box-assoc_interact_dom"/>
</dbReference>
<dbReference type="InterPro" id="IPR050796">
    <property type="entry name" value="SCF_F-box_component"/>
</dbReference>
<evidence type="ECO:0000313" key="3">
    <source>
        <dbReference type="Proteomes" id="UP000823749"/>
    </source>
</evidence>
<dbReference type="Pfam" id="PF08268">
    <property type="entry name" value="FBA_3"/>
    <property type="match status" value="1"/>
</dbReference>
<dbReference type="EMBL" id="JACTNZ010000004">
    <property type="protein sequence ID" value="KAG5554851.1"/>
    <property type="molecule type" value="Genomic_DNA"/>
</dbReference>
<dbReference type="NCBIfam" id="TIGR01640">
    <property type="entry name" value="F_box_assoc_1"/>
    <property type="match status" value="1"/>
</dbReference>
<sequence>MDYQAPDHAVAELEMPCKSGVHICGSSNGVILLYIDDELCLWNPSIRIYQKFSQPERPDYRSDIIYGLGYDSISDDFKVVAAVFPVSDYTSVVHVFSSKLSSWKRIGDFCHSLYVRGPECVLNGAPH</sequence>
<evidence type="ECO:0000313" key="2">
    <source>
        <dbReference type="EMBL" id="KAG5554851.1"/>
    </source>
</evidence>
<reference evidence="2" key="1">
    <citation type="submission" date="2020-08" db="EMBL/GenBank/DDBJ databases">
        <title>Plant Genome Project.</title>
        <authorList>
            <person name="Zhang R.-G."/>
        </authorList>
    </citation>
    <scope>NUCLEOTIDE SEQUENCE</scope>
    <source>
        <strain evidence="2">WSP0</strain>
        <tissue evidence="2">Leaf</tissue>
    </source>
</reference>
<keyword evidence="3" id="KW-1185">Reference proteome</keyword>
<dbReference type="Proteomes" id="UP000823749">
    <property type="component" value="Chromosome 4"/>
</dbReference>
<dbReference type="PANTHER" id="PTHR31672">
    <property type="entry name" value="BNACNNG10540D PROTEIN"/>
    <property type="match status" value="1"/>
</dbReference>
<organism evidence="2 3">
    <name type="scientific">Rhododendron griersonianum</name>
    <dbReference type="NCBI Taxonomy" id="479676"/>
    <lineage>
        <taxon>Eukaryota</taxon>
        <taxon>Viridiplantae</taxon>
        <taxon>Streptophyta</taxon>
        <taxon>Embryophyta</taxon>
        <taxon>Tracheophyta</taxon>
        <taxon>Spermatophyta</taxon>
        <taxon>Magnoliopsida</taxon>
        <taxon>eudicotyledons</taxon>
        <taxon>Gunneridae</taxon>
        <taxon>Pentapetalae</taxon>
        <taxon>asterids</taxon>
        <taxon>Ericales</taxon>
        <taxon>Ericaceae</taxon>
        <taxon>Ericoideae</taxon>
        <taxon>Rhodoreae</taxon>
        <taxon>Rhododendron</taxon>
    </lineage>
</organism>
<dbReference type="AlphaFoldDB" id="A0AAV6KR09"/>
<accession>A0AAV6KR09</accession>
<dbReference type="PANTHER" id="PTHR31672:SF13">
    <property type="entry name" value="F-BOX PROTEIN CPR30-LIKE"/>
    <property type="match status" value="1"/>
</dbReference>
<name>A0AAV6KR09_9ERIC</name>
<gene>
    <name evidence="2" type="ORF">RHGRI_012421</name>
</gene>
<protein>
    <recommendedName>
        <fullName evidence="1">F-box associated beta-propeller type 3 domain-containing protein</fullName>
    </recommendedName>
</protein>
<dbReference type="InterPro" id="IPR013187">
    <property type="entry name" value="F-box-assoc_dom_typ3"/>
</dbReference>